<feature type="chain" id="PRO_5001461051" evidence="2">
    <location>
        <begin position="20"/>
        <end position="172"/>
    </location>
</feature>
<dbReference type="OrthoDB" id="5684919at2"/>
<dbReference type="AlphaFoldDB" id="A0A011N9M1"/>
<dbReference type="InterPro" id="IPR011250">
    <property type="entry name" value="OMP/PagP_B-barrel"/>
</dbReference>
<sequence>MKKLTIVALACLFSTHAFAAPVGQTFTGVGVGVDVTTTKYDVNGVKSKQSTGPTIVVDYGIDQGNNFIGIVQGKAKLGSTKVFNDAKQKHKYTIAYQQGYRVGSDLLPYVKVDASSSKVGNDTFRGFGIGAGAKYAISSDVEIGAEYTRENLKRGGTKLKGNLFSANATYRF</sequence>
<dbReference type="PATRIC" id="fig|1450449.3.peg.2235"/>
<evidence type="ECO:0000256" key="1">
    <source>
        <dbReference type="ARBA" id="ARBA00022729"/>
    </source>
</evidence>
<dbReference type="STRING" id="1122190.GCA_000621105_01981"/>
<dbReference type="RefSeq" id="WP_042804463.1">
    <property type="nucleotide sequence ID" value="NZ_AVSP01000018.1"/>
</dbReference>
<dbReference type="EMBL" id="JANJ01000009">
    <property type="protein sequence ID" value="EXI61307.1"/>
    <property type="molecule type" value="Genomic_DNA"/>
</dbReference>
<dbReference type="Proteomes" id="UP000054123">
    <property type="component" value="Unassembled WGS sequence"/>
</dbReference>
<evidence type="ECO:0000256" key="2">
    <source>
        <dbReference type="SAM" id="SignalP"/>
    </source>
</evidence>
<keyword evidence="1 2" id="KW-0732">Signal</keyword>
<keyword evidence="5" id="KW-1185">Reference proteome</keyword>
<proteinExistence type="predicted"/>
<dbReference type="Gene3D" id="2.40.160.20">
    <property type="match status" value="1"/>
</dbReference>
<accession>A0A011N9M1</accession>
<gene>
    <name evidence="4" type="ORF">AK33_11210</name>
</gene>
<comment type="caution">
    <text evidence="4">The sequence shown here is derived from an EMBL/GenBank/DDBJ whole genome shotgun (WGS) entry which is preliminary data.</text>
</comment>
<feature type="domain" description="Outer membrane protein beta-barrel" evidence="3">
    <location>
        <begin position="6"/>
        <end position="172"/>
    </location>
</feature>
<evidence type="ECO:0000313" key="4">
    <source>
        <dbReference type="EMBL" id="EXI61307.1"/>
    </source>
</evidence>
<dbReference type="SUPFAM" id="SSF56925">
    <property type="entry name" value="OMPA-like"/>
    <property type="match status" value="1"/>
</dbReference>
<name>A0A011N9M1_9PAST</name>
<protein>
    <submittedName>
        <fullName evidence="4">Membrane protein</fullName>
    </submittedName>
</protein>
<dbReference type="InterPro" id="IPR027385">
    <property type="entry name" value="Beta-barrel_OMP"/>
</dbReference>
<dbReference type="Pfam" id="PF13505">
    <property type="entry name" value="OMP_b-brl"/>
    <property type="match status" value="1"/>
</dbReference>
<evidence type="ECO:0000259" key="3">
    <source>
        <dbReference type="Pfam" id="PF13505"/>
    </source>
</evidence>
<evidence type="ECO:0000313" key="5">
    <source>
        <dbReference type="Proteomes" id="UP000054123"/>
    </source>
</evidence>
<feature type="signal peptide" evidence="2">
    <location>
        <begin position="1"/>
        <end position="19"/>
    </location>
</feature>
<organism evidence="4 5">
    <name type="scientific">Mannheimia granulomatis</name>
    <dbReference type="NCBI Taxonomy" id="85402"/>
    <lineage>
        <taxon>Bacteria</taxon>
        <taxon>Pseudomonadati</taxon>
        <taxon>Pseudomonadota</taxon>
        <taxon>Gammaproteobacteria</taxon>
        <taxon>Pasteurellales</taxon>
        <taxon>Pasteurellaceae</taxon>
        <taxon>Mannheimia</taxon>
    </lineage>
</organism>
<reference evidence="4 5" key="1">
    <citation type="journal article" date="2014" name="Genome Announc.">
        <title>Genome Sequence of a Presumptive Mannheimia haemolytica Strain with an A1/A6-Cross-Reactive Serotype from a White-Tailed Deer (Odocoileus virginianus).</title>
        <authorList>
            <person name="Lawrence P.K."/>
            <person name="Bey R.F."/>
            <person name="Wiener B."/>
            <person name="Kittichotirat W."/>
            <person name="Bumgarner R.E."/>
        </authorList>
    </citation>
    <scope>NUCLEOTIDE SEQUENCE [LARGE SCALE GENOMIC DNA]</scope>
    <source>
        <strain evidence="4 5">PKL10</strain>
    </source>
</reference>